<comment type="caution">
    <text evidence="2">The sequence shown here is derived from an EMBL/GenBank/DDBJ whole genome shotgun (WGS) entry which is preliminary data.</text>
</comment>
<sequence length="216" mass="22668">MARGMKMMAAVASVCMLAGLAACGEQATNGNKTGSSGSSSANASACVKPEDVKFGNVTGAAASLSGERCFTEGSGHVDKAGKVTVTITDEAYKNDYLAAVKYTVKNDTDSTLTTSSTESPAYPVPVVRSVSPDASKYFDLASTSMNKPEIESESQEADFDNGDVTIPAHSEKELWAYEPYKSSDEDSQGLETNATGLYVLVAGADTPYVIYKTVKF</sequence>
<dbReference type="EMBL" id="WBVT01000020">
    <property type="protein sequence ID" value="KAB7790140.1"/>
    <property type="molecule type" value="Genomic_DNA"/>
</dbReference>
<accession>A0A6I1GES9</accession>
<evidence type="ECO:0000256" key="1">
    <source>
        <dbReference type="SAM" id="SignalP"/>
    </source>
</evidence>
<keyword evidence="3" id="KW-1185">Reference proteome</keyword>
<dbReference type="RefSeq" id="WP_152234671.1">
    <property type="nucleotide sequence ID" value="NZ_JBHSKZ010000004.1"/>
</dbReference>
<evidence type="ECO:0000313" key="2">
    <source>
        <dbReference type="EMBL" id="KAB7790140.1"/>
    </source>
</evidence>
<feature type="signal peptide" evidence="1">
    <location>
        <begin position="1"/>
        <end position="27"/>
    </location>
</feature>
<dbReference type="Proteomes" id="UP000441772">
    <property type="component" value="Unassembled WGS sequence"/>
</dbReference>
<dbReference type="PROSITE" id="PS51257">
    <property type="entry name" value="PROKAR_LIPOPROTEIN"/>
    <property type="match status" value="1"/>
</dbReference>
<proteinExistence type="predicted"/>
<name>A0A6I1GES9_9BIFI</name>
<keyword evidence="1" id="KW-0732">Signal</keyword>
<feature type="chain" id="PRO_5026045905" description="Lipoprotein" evidence="1">
    <location>
        <begin position="28"/>
        <end position="216"/>
    </location>
</feature>
<dbReference type="AlphaFoldDB" id="A0A6I1GES9"/>
<organism evidence="2 3">
    <name type="scientific">Bifidobacterium leontopitheci</name>
    <dbReference type="NCBI Taxonomy" id="2650774"/>
    <lineage>
        <taxon>Bacteria</taxon>
        <taxon>Bacillati</taxon>
        <taxon>Actinomycetota</taxon>
        <taxon>Actinomycetes</taxon>
        <taxon>Bifidobacteriales</taxon>
        <taxon>Bifidobacteriaceae</taxon>
        <taxon>Bifidobacterium</taxon>
    </lineage>
</organism>
<evidence type="ECO:0008006" key="4">
    <source>
        <dbReference type="Google" id="ProtNLM"/>
    </source>
</evidence>
<reference evidence="2 3" key="1">
    <citation type="submission" date="2019-09" db="EMBL/GenBank/DDBJ databases">
        <title>Characterization of the phylogenetic diversity of two novel species belonging to the genus Bifidobacterium: Bifidobacterium cebidarum sp. nov. and Bifidobacterium leontopitheci sp. nov.</title>
        <authorList>
            <person name="Lugli G.A."/>
            <person name="Duranti S."/>
            <person name="Milani C."/>
            <person name="Turroni F."/>
            <person name="Ventura M."/>
        </authorList>
    </citation>
    <scope>NUCLEOTIDE SEQUENCE [LARGE SCALE GENOMIC DNA]</scope>
    <source>
        <strain evidence="2 3">LMG 31471</strain>
    </source>
</reference>
<evidence type="ECO:0000313" key="3">
    <source>
        <dbReference type="Proteomes" id="UP000441772"/>
    </source>
</evidence>
<gene>
    <name evidence="2" type="ORF">F7D09_1333</name>
</gene>
<protein>
    <recommendedName>
        <fullName evidence="4">Lipoprotein</fullName>
    </recommendedName>
</protein>